<organism evidence="9 10">
    <name type="scientific">Acetobacter malorum</name>
    <dbReference type="NCBI Taxonomy" id="178901"/>
    <lineage>
        <taxon>Bacteria</taxon>
        <taxon>Pseudomonadati</taxon>
        <taxon>Pseudomonadota</taxon>
        <taxon>Alphaproteobacteria</taxon>
        <taxon>Acetobacterales</taxon>
        <taxon>Acetobacteraceae</taxon>
        <taxon>Acetobacter</taxon>
    </lineage>
</organism>
<feature type="transmembrane region" description="Helical" evidence="7">
    <location>
        <begin position="54"/>
        <end position="75"/>
    </location>
</feature>
<dbReference type="PANTHER" id="PTHR38459:SF1">
    <property type="entry name" value="PROPHAGE BACTOPRENOL-LINKED GLUCOSE TRANSLOCASE HOMOLOG"/>
    <property type="match status" value="1"/>
</dbReference>
<evidence type="ECO:0000256" key="6">
    <source>
        <dbReference type="SAM" id="MobiDB-lite"/>
    </source>
</evidence>
<evidence type="ECO:0000313" key="10">
    <source>
        <dbReference type="Proteomes" id="UP000075526"/>
    </source>
</evidence>
<dbReference type="RefSeq" id="WP_061508926.1">
    <property type="nucleotide sequence ID" value="NZ_LHZF01000174.1"/>
</dbReference>
<evidence type="ECO:0000256" key="5">
    <source>
        <dbReference type="ARBA" id="ARBA00023136"/>
    </source>
</evidence>
<sequence length="179" mass="19383">MTRSPSPAPFQPDAPVPASGSDPRAKLIRLLKFGTVGGLGLVWDSGTLYALRPFIGLTAATLVAYFVAATINWMLNRLWTFKGAGQHDHPVLQWLRFLLANSLGFLLNRGTVYTLFYTVPLCVTYPVLALAAGSLAGMFANFNLSQKMVFREKPPASVEELAESAIAFPTSPKNPTAEP</sequence>
<dbReference type="InterPro" id="IPR051401">
    <property type="entry name" value="GtrA_CellWall_Glycosyl"/>
</dbReference>
<dbReference type="Proteomes" id="UP000075526">
    <property type="component" value="Unassembled WGS sequence"/>
</dbReference>
<evidence type="ECO:0000256" key="1">
    <source>
        <dbReference type="ARBA" id="ARBA00004141"/>
    </source>
</evidence>
<feature type="transmembrane region" description="Helical" evidence="7">
    <location>
        <begin position="95"/>
        <end position="117"/>
    </location>
</feature>
<evidence type="ECO:0000256" key="7">
    <source>
        <dbReference type="SAM" id="Phobius"/>
    </source>
</evidence>
<dbReference type="Pfam" id="PF04138">
    <property type="entry name" value="GtrA_DPMS_TM"/>
    <property type="match status" value="1"/>
</dbReference>
<dbReference type="PANTHER" id="PTHR38459">
    <property type="entry name" value="PROPHAGE BACTOPRENOL-LINKED GLUCOSE TRANSLOCASE HOMOLOG"/>
    <property type="match status" value="1"/>
</dbReference>
<evidence type="ECO:0000256" key="3">
    <source>
        <dbReference type="ARBA" id="ARBA00022692"/>
    </source>
</evidence>
<keyword evidence="5 7" id="KW-0472">Membrane</keyword>
<comment type="subcellular location">
    <subcellularLocation>
        <location evidence="1">Membrane</location>
        <topology evidence="1">Multi-pass membrane protein</topology>
    </subcellularLocation>
</comment>
<dbReference type="GO" id="GO:0005886">
    <property type="term" value="C:plasma membrane"/>
    <property type="evidence" value="ECO:0007669"/>
    <property type="project" value="TreeGrafter"/>
</dbReference>
<feature type="region of interest" description="Disordered" evidence="6">
    <location>
        <begin position="1"/>
        <end position="21"/>
    </location>
</feature>
<feature type="transmembrane region" description="Helical" evidence="7">
    <location>
        <begin position="123"/>
        <end position="144"/>
    </location>
</feature>
<dbReference type="AlphaFoldDB" id="A0A149RKC4"/>
<proteinExistence type="inferred from homology"/>
<keyword evidence="4 7" id="KW-1133">Transmembrane helix</keyword>
<gene>
    <name evidence="9" type="ORF">AD933_13230</name>
</gene>
<protein>
    <submittedName>
        <fullName evidence="9">Polysaccharide biosynthesis protein GtrA</fullName>
    </submittedName>
</protein>
<dbReference type="InterPro" id="IPR007267">
    <property type="entry name" value="GtrA_DPMS_TM"/>
</dbReference>
<reference evidence="9 10" key="1">
    <citation type="submission" date="2015-06" db="EMBL/GenBank/DDBJ databases">
        <title>Improved classification and identification of acetic acid bacteria using matrix-assisted laser desorption/ionization time-of-flight mass spectrometry; Gluconobacter nephelii and Gluconobacter uchimurae are later heterotypic synonyms of Gluconobacter japonicus and Gluconobacter oxydans, respectively.</title>
        <authorList>
            <person name="Li L."/>
            <person name="Cleenwerck I."/>
            <person name="De Vuyst L."/>
            <person name="Vandamme P."/>
        </authorList>
    </citation>
    <scope>NUCLEOTIDE SEQUENCE [LARGE SCALE GENOMIC DNA]</scope>
    <source>
        <strain evidence="9 10">LMG 1552</strain>
    </source>
</reference>
<evidence type="ECO:0000256" key="2">
    <source>
        <dbReference type="ARBA" id="ARBA00009399"/>
    </source>
</evidence>
<feature type="domain" description="GtrA/DPMS transmembrane" evidence="8">
    <location>
        <begin position="32"/>
        <end position="150"/>
    </location>
</feature>
<dbReference type="PATRIC" id="fig|178901.13.peg.80"/>
<keyword evidence="3 7" id="KW-0812">Transmembrane</keyword>
<accession>A0A149RKC4</accession>
<dbReference type="EMBL" id="LHZF01000174">
    <property type="protein sequence ID" value="KXV14215.1"/>
    <property type="molecule type" value="Genomic_DNA"/>
</dbReference>
<evidence type="ECO:0000256" key="4">
    <source>
        <dbReference type="ARBA" id="ARBA00022989"/>
    </source>
</evidence>
<comment type="caution">
    <text evidence="9">The sequence shown here is derived from an EMBL/GenBank/DDBJ whole genome shotgun (WGS) entry which is preliminary data.</text>
</comment>
<evidence type="ECO:0000313" key="9">
    <source>
        <dbReference type="EMBL" id="KXV14215.1"/>
    </source>
</evidence>
<evidence type="ECO:0000259" key="8">
    <source>
        <dbReference type="Pfam" id="PF04138"/>
    </source>
</evidence>
<dbReference type="GO" id="GO:0000271">
    <property type="term" value="P:polysaccharide biosynthetic process"/>
    <property type="evidence" value="ECO:0007669"/>
    <property type="project" value="InterPro"/>
</dbReference>
<name>A0A149RKC4_9PROT</name>
<comment type="similarity">
    <text evidence="2">Belongs to the GtrA family.</text>
</comment>
<feature type="compositionally biased region" description="Pro residues" evidence="6">
    <location>
        <begin position="1"/>
        <end position="15"/>
    </location>
</feature>